<dbReference type="InterPro" id="IPR000073">
    <property type="entry name" value="AB_hydrolase_1"/>
</dbReference>
<dbReference type="PANTHER" id="PTHR46438:SF2">
    <property type="entry name" value="ALPHA_BETA-HYDROLASES SUPERFAMILY PROTEIN"/>
    <property type="match status" value="1"/>
</dbReference>
<keyword evidence="1" id="KW-1133">Transmembrane helix</keyword>
<keyword evidence="1" id="KW-0472">Membrane</keyword>
<keyword evidence="4" id="KW-1185">Reference proteome</keyword>
<feature type="domain" description="AB hydrolase-1" evidence="2">
    <location>
        <begin position="68"/>
        <end position="167"/>
    </location>
</feature>
<dbReference type="EC" id="3.1.1.10" evidence="3"/>
<keyword evidence="3" id="KW-0012">Acyltransferase</keyword>
<accession>A0A380JE83</accession>
<evidence type="ECO:0000313" key="4">
    <source>
        <dbReference type="Proteomes" id="UP000254082"/>
    </source>
</evidence>
<keyword evidence="3" id="KW-0378">Hydrolase</keyword>
<keyword evidence="3" id="KW-0808">Transferase</keyword>
<dbReference type="RefSeq" id="WP_003000096.1">
    <property type="nucleotide sequence ID" value="NZ_UHFA01000002.1"/>
</dbReference>
<dbReference type="SUPFAM" id="SSF53474">
    <property type="entry name" value="alpha/beta-Hydrolases"/>
    <property type="match status" value="1"/>
</dbReference>
<gene>
    <name evidence="3" type="ORF">NCTC11391_01144</name>
</gene>
<evidence type="ECO:0000256" key="1">
    <source>
        <dbReference type="SAM" id="Phobius"/>
    </source>
</evidence>
<dbReference type="InterPro" id="IPR029058">
    <property type="entry name" value="AB_hydrolase_fold"/>
</dbReference>
<dbReference type="Gene3D" id="3.40.50.1820">
    <property type="entry name" value="alpha/beta hydrolase"/>
    <property type="match status" value="1"/>
</dbReference>
<dbReference type="PANTHER" id="PTHR46438">
    <property type="entry name" value="ALPHA/BETA-HYDROLASES SUPERFAMILY PROTEIN"/>
    <property type="match status" value="1"/>
</dbReference>
<evidence type="ECO:0000313" key="3">
    <source>
        <dbReference type="EMBL" id="SUN36099.1"/>
    </source>
</evidence>
<dbReference type="GO" id="GO:0016746">
    <property type="term" value="F:acyltransferase activity"/>
    <property type="evidence" value="ECO:0007669"/>
    <property type="project" value="UniProtKB-KW"/>
</dbReference>
<feature type="transmembrane region" description="Helical" evidence="1">
    <location>
        <begin position="6"/>
        <end position="27"/>
    </location>
</feature>
<dbReference type="OrthoDB" id="252464at2"/>
<dbReference type="ESTHER" id="strdo-a0a380je83">
    <property type="family name" value="Zearalenone-hydrolase-fam2"/>
</dbReference>
<reference evidence="3 4" key="1">
    <citation type="submission" date="2018-06" db="EMBL/GenBank/DDBJ databases">
        <authorList>
            <consortium name="Pathogen Informatics"/>
            <person name="Doyle S."/>
        </authorList>
    </citation>
    <scope>NUCLEOTIDE SEQUENCE [LARGE SCALE GENOMIC DNA]</scope>
    <source>
        <strain evidence="4">NCTC 11391</strain>
    </source>
</reference>
<evidence type="ECO:0000259" key="2">
    <source>
        <dbReference type="Pfam" id="PF00561"/>
    </source>
</evidence>
<dbReference type="EMBL" id="UHFA01000002">
    <property type="protein sequence ID" value="SUN36099.1"/>
    <property type="molecule type" value="Genomic_DNA"/>
</dbReference>
<protein>
    <submittedName>
        <fullName evidence="3">Putative hydrolase or acyltransferase</fullName>
        <ecNumber evidence="3">3.1.1.10</ecNumber>
    </submittedName>
</protein>
<dbReference type="Pfam" id="PF00561">
    <property type="entry name" value="Abhydrolase_1"/>
    <property type="match status" value="1"/>
</dbReference>
<dbReference type="Proteomes" id="UP000254082">
    <property type="component" value="Unassembled WGS sequence"/>
</dbReference>
<organism evidence="3 4">
    <name type="scientific">Streptococcus downei MFe28</name>
    <dbReference type="NCBI Taxonomy" id="764290"/>
    <lineage>
        <taxon>Bacteria</taxon>
        <taxon>Bacillati</taxon>
        <taxon>Bacillota</taxon>
        <taxon>Bacilli</taxon>
        <taxon>Lactobacillales</taxon>
        <taxon>Streptococcaceae</taxon>
        <taxon>Streptococcus</taxon>
    </lineage>
</organism>
<proteinExistence type="predicted"/>
<dbReference type="AlphaFoldDB" id="A0A380JE83"/>
<sequence>MKVVKIILIIVLIIVAIGAAAFGIYWYRNIHWYDKYEEALTEVHAAEKQVTLPTGSTINYGEVENDKPPLLLIHGQMSIWEDYALVMPELSKKWHIYAVDVYGHGESSHDENLYYLDVNGNDLIWFINNVIGKPTVVSGHSNGAITAAYVAAYGGNNISGVVLEDPPIFSTEGEGWEDSFAYKDTFKPLHDYNKSDKTECWEAYYLRRCYWGQLFMKNAMPGIADYAQNYHDKHPDEAVKIGFLPSSIWYVFEYAREYDFAYGERFYDLSWNHGLRHEDILSDIEVPCVYIHAKEQVAKNGTYLCAASREQADRAVSYIGDNGRLVETDTSDHVIHTLHRDFYIQSVNALQK</sequence>
<name>A0A380JE83_STRDO</name>
<dbReference type="GO" id="GO:0050357">
    <property type="term" value="F:tropinesterase activity"/>
    <property type="evidence" value="ECO:0007669"/>
    <property type="project" value="UniProtKB-EC"/>
</dbReference>
<keyword evidence="1" id="KW-0812">Transmembrane</keyword>